<dbReference type="EMBL" id="OMOH01000009">
    <property type="protein sequence ID" value="SPF69131.1"/>
    <property type="molecule type" value="Genomic_DNA"/>
</dbReference>
<feature type="domain" description="Thiolase C-terminal" evidence="6">
    <location>
        <begin position="255"/>
        <end position="371"/>
    </location>
</feature>
<dbReference type="EC" id="2.3.1.-" evidence="7"/>
<dbReference type="PANTHER" id="PTHR18919">
    <property type="entry name" value="ACETYL-COA C-ACYLTRANSFERASE"/>
    <property type="match status" value="1"/>
</dbReference>
<dbReference type="SUPFAM" id="SSF53901">
    <property type="entry name" value="Thiolase-like"/>
    <property type="match status" value="2"/>
</dbReference>
<dbReference type="AlphaFoldDB" id="A0A375I4U3"/>
<feature type="domain" description="Thiolase N-terminal" evidence="5">
    <location>
        <begin position="3"/>
        <end position="243"/>
    </location>
</feature>
<dbReference type="CDD" id="cd00751">
    <property type="entry name" value="thiolase"/>
    <property type="match status" value="1"/>
</dbReference>
<evidence type="ECO:0000256" key="1">
    <source>
        <dbReference type="ARBA" id="ARBA00010982"/>
    </source>
</evidence>
<keyword evidence="2 4" id="KW-0808">Transferase</keyword>
<dbReference type="RefSeq" id="WP_119716241.1">
    <property type="nucleotide sequence ID" value="NZ_OMOH01000009.1"/>
</dbReference>
<comment type="similarity">
    <text evidence="1 4">Belongs to the thiolase-like superfamily. Thiolase family.</text>
</comment>
<dbReference type="Proteomes" id="UP000265962">
    <property type="component" value="Unassembled WGS sequence"/>
</dbReference>
<dbReference type="InterPro" id="IPR016039">
    <property type="entry name" value="Thiolase-like"/>
</dbReference>
<evidence type="ECO:0000256" key="3">
    <source>
        <dbReference type="ARBA" id="ARBA00023315"/>
    </source>
</evidence>
<keyword evidence="8" id="KW-1185">Reference proteome</keyword>
<evidence type="ECO:0000259" key="5">
    <source>
        <dbReference type="Pfam" id="PF00108"/>
    </source>
</evidence>
<protein>
    <submittedName>
        <fullName evidence="7">Thiolase, C-terminal</fullName>
        <ecNumber evidence="7">2.3.1.-</ecNumber>
    </submittedName>
</protein>
<organism evidence="7 8">
    <name type="scientific">Propionibacterium ruminifibrarum</name>
    <dbReference type="NCBI Taxonomy" id="1962131"/>
    <lineage>
        <taxon>Bacteria</taxon>
        <taxon>Bacillati</taxon>
        <taxon>Actinomycetota</taxon>
        <taxon>Actinomycetes</taxon>
        <taxon>Propionibacteriales</taxon>
        <taxon>Propionibacteriaceae</taxon>
        <taxon>Propionibacterium</taxon>
    </lineage>
</organism>
<dbReference type="OrthoDB" id="4440515at2"/>
<dbReference type="InterPro" id="IPR020617">
    <property type="entry name" value="Thiolase_C"/>
</dbReference>
<dbReference type="NCBIfam" id="TIGR01930">
    <property type="entry name" value="AcCoA-C-Actrans"/>
    <property type="match status" value="1"/>
</dbReference>
<gene>
    <name evidence="7" type="ORF">PROPJV5_2092</name>
</gene>
<dbReference type="InterPro" id="IPR020616">
    <property type="entry name" value="Thiolase_N"/>
</dbReference>
<keyword evidence="3 4" id="KW-0012">Acyltransferase</keyword>
<evidence type="ECO:0000313" key="8">
    <source>
        <dbReference type="Proteomes" id="UP000265962"/>
    </source>
</evidence>
<dbReference type="Pfam" id="PF02803">
    <property type="entry name" value="Thiolase_C"/>
    <property type="match status" value="1"/>
</dbReference>
<evidence type="ECO:0000256" key="4">
    <source>
        <dbReference type="RuleBase" id="RU003557"/>
    </source>
</evidence>
<dbReference type="PANTHER" id="PTHR18919:SF151">
    <property type="entry name" value="BLR2427 PROTEIN"/>
    <property type="match status" value="1"/>
</dbReference>
<dbReference type="Gene3D" id="3.40.47.10">
    <property type="match status" value="1"/>
</dbReference>
<evidence type="ECO:0000259" key="6">
    <source>
        <dbReference type="Pfam" id="PF02803"/>
    </source>
</evidence>
<accession>A0A375I4U3</accession>
<dbReference type="InterPro" id="IPR002155">
    <property type="entry name" value="Thiolase"/>
</dbReference>
<dbReference type="GO" id="GO:0016747">
    <property type="term" value="F:acyltransferase activity, transferring groups other than amino-acyl groups"/>
    <property type="evidence" value="ECO:0007669"/>
    <property type="project" value="InterPro"/>
</dbReference>
<name>A0A375I4U3_9ACTN</name>
<dbReference type="PIRSF" id="PIRSF000429">
    <property type="entry name" value="Ac-CoA_Ac_transf"/>
    <property type="match status" value="1"/>
</dbReference>
<evidence type="ECO:0000313" key="7">
    <source>
        <dbReference type="EMBL" id="SPF69131.1"/>
    </source>
</evidence>
<reference evidence="8" key="1">
    <citation type="submission" date="2018-02" db="EMBL/GenBank/DDBJ databases">
        <authorList>
            <person name="Hornung B."/>
        </authorList>
    </citation>
    <scope>NUCLEOTIDE SEQUENCE [LARGE SCALE GENOMIC DNA]</scope>
</reference>
<dbReference type="Pfam" id="PF00108">
    <property type="entry name" value="Thiolase_N"/>
    <property type="match status" value="1"/>
</dbReference>
<proteinExistence type="inferred from homology"/>
<evidence type="ECO:0000256" key="2">
    <source>
        <dbReference type="ARBA" id="ARBA00022679"/>
    </source>
</evidence>
<sequence length="374" mass="38917">MTVYIVDARRTAIGSARGMWRSVDTTGLAAPVLAELARTCPAPELIRQIVMGTVRGPGGNIARVAALAAGLDGVPALSVDRQCGSGLAAVEVGHHWLAAEPGYVIAGGVQSVSTEPLTYWPPTAGEPARRYERAPFAPPGWADPEMGEAADALAAERGVGRERQDAYAAGSHRRAVAAQEAGLFTAEIVPVHGRSRDERPRSGFTPERLARFRPAFRAGGTVTAANSCGINDGAAAVLMADEDTWRRHRGPGLRVLALCSATCDPARPGWGIVPACRLALERGGVSADQLDVVEFNEAFAGQVLACLDALGIDQGRNCRQGGAIALGHPWAASGAILLTRLFSQLVRQGRGRYGLAAIAIGGGQGTAAVVEAVR</sequence>